<reference evidence="2" key="1">
    <citation type="submission" date="2016-10" db="EMBL/GenBank/DDBJ databases">
        <authorList>
            <person name="Varghese N."/>
            <person name="Submissions S."/>
        </authorList>
    </citation>
    <scope>NUCLEOTIDE SEQUENCE [LARGE SCALE GENOMIC DNA]</scope>
    <source>
        <strain evidence="2">DSM 24767</strain>
    </source>
</reference>
<dbReference type="STRING" id="1095778.SAMN04489842_0497"/>
<protein>
    <submittedName>
        <fullName evidence="1">Uncharacterized protein</fullName>
    </submittedName>
</protein>
<organism evidence="1 2">
    <name type="scientific">Natronobacterium texcoconense</name>
    <dbReference type="NCBI Taxonomy" id="1095778"/>
    <lineage>
        <taxon>Archaea</taxon>
        <taxon>Methanobacteriati</taxon>
        <taxon>Methanobacteriota</taxon>
        <taxon>Stenosarchaea group</taxon>
        <taxon>Halobacteria</taxon>
        <taxon>Halobacteriales</taxon>
        <taxon>Natrialbaceae</taxon>
        <taxon>Natronobacterium</taxon>
    </lineage>
</organism>
<dbReference type="Proteomes" id="UP000198848">
    <property type="component" value="Unassembled WGS sequence"/>
</dbReference>
<evidence type="ECO:0000313" key="1">
    <source>
        <dbReference type="EMBL" id="SDQ32762.1"/>
    </source>
</evidence>
<sequence>MRLVLTESPDSSLSDQKKTNNYQKTIVTVSSMPPSSEHLFESACLFQLWEYSI</sequence>
<accession>A0A1H0ZZE9</accession>
<proteinExistence type="predicted"/>
<keyword evidence="2" id="KW-1185">Reference proteome</keyword>
<dbReference type="EMBL" id="FNLC01000001">
    <property type="protein sequence ID" value="SDQ32762.1"/>
    <property type="molecule type" value="Genomic_DNA"/>
</dbReference>
<dbReference type="AlphaFoldDB" id="A0A1H0ZZE9"/>
<evidence type="ECO:0000313" key="2">
    <source>
        <dbReference type="Proteomes" id="UP000198848"/>
    </source>
</evidence>
<name>A0A1H0ZZE9_NATTX</name>
<gene>
    <name evidence="1" type="ORF">SAMN04489842_0497</name>
</gene>